<feature type="transmembrane region" description="Helical" evidence="12">
    <location>
        <begin position="465"/>
        <end position="484"/>
    </location>
</feature>
<feature type="transmembrane region" description="Helical" evidence="12">
    <location>
        <begin position="825"/>
        <end position="846"/>
    </location>
</feature>
<evidence type="ECO:0000256" key="2">
    <source>
        <dbReference type="ARBA" id="ARBA00005179"/>
    </source>
</evidence>
<evidence type="ECO:0000256" key="12">
    <source>
        <dbReference type="SAM" id="Phobius"/>
    </source>
</evidence>
<keyword evidence="6 12" id="KW-0812">Transmembrane</keyword>
<evidence type="ECO:0000256" key="10">
    <source>
        <dbReference type="ARBA" id="ARBA00023136"/>
    </source>
</evidence>
<dbReference type="SUPFAM" id="SSF54373">
    <property type="entry name" value="FAD-linked reductases, C-terminal domain"/>
    <property type="match status" value="1"/>
</dbReference>
<keyword evidence="3" id="KW-0813">Transport</keyword>
<evidence type="ECO:0000259" key="13">
    <source>
        <dbReference type="PROSITE" id="PS50850"/>
    </source>
</evidence>
<dbReference type="InterPro" id="IPR020846">
    <property type="entry name" value="MFS_dom"/>
</dbReference>
<protein>
    <submittedName>
        <fullName evidence="14">Major facilitator superfamily (MFS) profile domain-containing protein</fullName>
    </submittedName>
</protein>
<dbReference type="SUPFAM" id="SSF51905">
    <property type="entry name" value="FAD/NAD(P)-binding domain"/>
    <property type="match status" value="1"/>
</dbReference>
<reference evidence="14 15" key="1">
    <citation type="journal article" date="2024" name="J. Plant Pathol.">
        <title>Sequence and assembly of the genome of Seiridium unicorne, isolate CBS 538.82, causal agent of cypress canker disease.</title>
        <authorList>
            <person name="Scali E."/>
            <person name="Rocca G.D."/>
            <person name="Danti R."/>
            <person name="Garbelotto M."/>
            <person name="Barberini S."/>
            <person name="Baroncelli R."/>
            <person name="Emiliani G."/>
        </authorList>
    </citation>
    <scope>NUCLEOTIDE SEQUENCE [LARGE SCALE GENOMIC DNA]</scope>
    <source>
        <strain evidence="14 15">BM-138-508</strain>
    </source>
</reference>
<evidence type="ECO:0000256" key="6">
    <source>
        <dbReference type="ARBA" id="ARBA00022692"/>
    </source>
</evidence>
<comment type="subcellular location">
    <subcellularLocation>
        <location evidence="1">Cell membrane</location>
        <topology evidence="1">Multi-pass membrane protein</topology>
    </subcellularLocation>
</comment>
<evidence type="ECO:0000256" key="1">
    <source>
        <dbReference type="ARBA" id="ARBA00004651"/>
    </source>
</evidence>
<keyword evidence="15" id="KW-1185">Reference proteome</keyword>
<dbReference type="Proteomes" id="UP001408356">
    <property type="component" value="Unassembled WGS sequence"/>
</dbReference>
<dbReference type="InterPro" id="IPR011701">
    <property type="entry name" value="MFS"/>
</dbReference>
<feature type="transmembrane region" description="Helical" evidence="12">
    <location>
        <begin position="890"/>
        <end position="911"/>
    </location>
</feature>
<accession>A0ABR2UFQ1</accession>
<sequence length="925" mass="102109">MASKHVSVPRPEGPFELNVLIVGGGLFGLAAAISIASSGHQVTIFEAHSGPHEVGAGLQSSPNGTRLWYRWGLSHILEPLAAAPTALQIHDHDGKLLARRQNYDIEIKRRYGYPLWTIHRRDLQTSLIHRARELGVKILYSTRIDEVDIEKPAVKSQTRETHIGDVVIVAGGIWSSLRSGVLGKQVDPEPTGDMAYRMTVDYDDLDEEKELQNWMHEPTVRIWVGPRSHAVAYPVRGARQLNIVLLVQDDIGEGHESNVAADLAEMTKHFECWDPILNKMLGTVQSVSKWRLMQLPPLETWRSPQGTTVIGGDCCHAILPYMAQGLNLGLEDAAVLGYLLGRVTRKEQISKATAMYEDLRMVRTARMLEETHKHAEHFHTTDEKVRTIRNVEFSRSFDPASDCTVLTSTHPWDKPFSGICPSTEAPSMVLDNTSLSNEHDPAYEITWAHQDPENPKNWPAWYRGLVLGFTSFGTLIVVMTSTAYVTTIPGVMSDFGIIDRTIPVLGVTTYLFGLGFGPLVIAALAETFGRRPLYAVSLFLFCILQIPSAVASNMATLLSTRFFSGFVGSVMLSNAPGTVNDIALNETRALYVSVLAGKPVFGPVIAGVIYQYGGWRWIHWTMAILSFVSAVMMTSITETFPPAILSRRSMEAKKENARYWSKYDDFRQGTLVPKLKSNLTRPIAMALSEPIWQVAARHSDDPQANTIRSLLWNTYIAILYALLYLSIVGYPIVFQQIRGWRADLAGLPFLSIGLGSLLCILAEPYMRYLVKALDRFSRQQKYGVESDAPSVMQPEATLPLIFLGGLLVPVGMLLFALSASPPNSIVVAILSGIPFGVGNMLVIIYVTSYLASCYGLHAASALAGNAAMRNFIGGLLPLLAPIMYNRLGPLVTGLALMGATLALTAVPLIFWKYGIKLRRRSRLAI</sequence>
<evidence type="ECO:0000256" key="8">
    <source>
        <dbReference type="ARBA" id="ARBA00022989"/>
    </source>
</evidence>
<evidence type="ECO:0000256" key="7">
    <source>
        <dbReference type="ARBA" id="ARBA00022827"/>
    </source>
</evidence>
<feature type="transmembrane region" description="Helical" evidence="12">
    <location>
        <begin position="745"/>
        <end position="766"/>
    </location>
</feature>
<keyword evidence="5" id="KW-0285">Flavoprotein</keyword>
<feature type="domain" description="Major facilitator superfamily (MFS) profile" evidence="13">
    <location>
        <begin position="466"/>
        <end position="916"/>
    </location>
</feature>
<dbReference type="Pfam" id="PF07690">
    <property type="entry name" value="MFS_1"/>
    <property type="match status" value="1"/>
</dbReference>
<feature type="transmembrane region" description="Helical" evidence="12">
    <location>
        <begin position="532"/>
        <end position="552"/>
    </location>
</feature>
<dbReference type="PANTHER" id="PTHR23502:SF186">
    <property type="entry name" value="MAJOR FACILITATOR SUPERFAMILY (MFS) PROFILE DOMAIN-CONTAINING PROTEIN"/>
    <property type="match status" value="1"/>
</dbReference>
<name>A0ABR2UFQ1_9PEZI</name>
<dbReference type="SUPFAM" id="SSF103473">
    <property type="entry name" value="MFS general substrate transporter"/>
    <property type="match status" value="1"/>
</dbReference>
<dbReference type="PANTHER" id="PTHR23502">
    <property type="entry name" value="MAJOR FACILITATOR SUPERFAMILY"/>
    <property type="match status" value="1"/>
</dbReference>
<dbReference type="Gene3D" id="1.20.1250.20">
    <property type="entry name" value="MFS general substrate transporter like domains"/>
    <property type="match status" value="1"/>
</dbReference>
<keyword evidence="4" id="KW-1003">Cell membrane</keyword>
<keyword evidence="9" id="KW-0560">Oxidoreductase</keyword>
<dbReference type="Gene3D" id="3.50.50.60">
    <property type="entry name" value="FAD/NAD(P)-binding domain"/>
    <property type="match status" value="1"/>
</dbReference>
<feature type="transmembrane region" description="Helical" evidence="12">
    <location>
        <begin position="589"/>
        <end position="611"/>
    </location>
</feature>
<keyword evidence="10 12" id="KW-0472">Membrane</keyword>
<feature type="transmembrane region" description="Helical" evidence="12">
    <location>
        <begin position="710"/>
        <end position="733"/>
    </location>
</feature>
<comment type="pathway">
    <text evidence="2">Secondary metabolite biosynthesis.</text>
</comment>
<evidence type="ECO:0000256" key="3">
    <source>
        <dbReference type="ARBA" id="ARBA00022448"/>
    </source>
</evidence>
<evidence type="ECO:0000256" key="5">
    <source>
        <dbReference type="ARBA" id="ARBA00022630"/>
    </source>
</evidence>
<comment type="caution">
    <text evidence="14">The sequence shown here is derived from an EMBL/GenBank/DDBJ whole genome shotgun (WGS) entry which is preliminary data.</text>
</comment>
<evidence type="ECO:0000256" key="4">
    <source>
        <dbReference type="ARBA" id="ARBA00022475"/>
    </source>
</evidence>
<feature type="transmembrane region" description="Helical" evidence="12">
    <location>
        <begin position="800"/>
        <end position="819"/>
    </location>
</feature>
<keyword evidence="7" id="KW-0274">FAD</keyword>
<feature type="transmembrane region" description="Helical" evidence="12">
    <location>
        <begin position="504"/>
        <end position="525"/>
    </location>
</feature>
<proteinExistence type="inferred from homology"/>
<dbReference type="PROSITE" id="PS50850">
    <property type="entry name" value="MFS"/>
    <property type="match status" value="1"/>
</dbReference>
<organism evidence="14 15">
    <name type="scientific">Seiridium unicorne</name>
    <dbReference type="NCBI Taxonomy" id="138068"/>
    <lineage>
        <taxon>Eukaryota</taxon>
        <taxon>Fungi</taxon>
        <taxon>Dikarya</taxon>
        <taxon>Ascomycota</taxon>
        <taxon>Pezizomycotina</taxon>
        <taxon>Sordariomycetes</taxon>
        <taxon>Xylariomycetidae</taxon>
        <taxon>Amphisphaeriales</taxon>
        <taxon>Sporocadaceae</taxon>
        <taxon>Seiridium</taxon>
    </lineage>
</organism>
<dbReference type="InterPro" id="IPR036188">
    <property type="entry name" value="FAD/NAD-bd_sf"/>
</dbReference>
<keyword evidence="8 12" id="KW-1133">Transmembrane helix</keyword>
<dbReference type="InterPro" id="IPR036259">
    <property type="entry name" value="MFS_trans_sf"/>
</dbReference>
<comment type="similarity">
    <text evidence="11">Belongs to the major facilitator superfamily. DHA1 family. Polyamines/proton antiporter (TC 2.A.1.2.16) subfamily.</text>
</comment>
<feature type="transmembrane region" description="Helical" evidence="12">
    <location>
        <begin position="17"/>
        <end position="36"/>
    </location>
</feature>
<gene>
    <name evidence="14" type="ORF">SUNI508_02522</name>
</gene>
<dbReference type="EMBL" id="JARVKF010000440">
    <property type="protein sequence ID" value="KAK9413323.1"/>
    <property type="molecule type" value="Genomic_DNA"/>
</dbReference>
<feature type="transmembrane region" description="Helical" evidence="12">
    <location>
        <begin position="617"/>
        <end position="640"/>
    </location>
</feature>
<evidence type="ECO:0000256" key="11">
    <source>
        <dbReference type="ARBA" id="ARBA00038459"/>
    </source>
</evidence>
<dbReference type="InterPro" id="IPR002938">
    <property type="entry name" value="FAD-bd"/>
</dbReference>
<evidence type="ECO:0000313" key="15">
    <source>
        <dbReference type="Proteomes" id="UP001408356"/>
    </source>
</evidence>
<evidence type="ECO:0000313" key="14">
    <source>
        <dbReference type="EMBL" id="KAK9413323.1"/>
    </source>
</evidence>
<evidence type="ECO:0000256" key="9">
    <source>
        <dbReference type="ARBA" id="ARBA00023002"/>
    </source>
</evidence>
<dbReference type="Pfam" id="PF01494">
    <property type="entry name" value="FAD_binding_3"/>
    <property type="match status" value="1"/>
</dbReference>
<dbReference type="PRINTS" id="PR00420">
    <property type="entry name" value="RNGMNOXGNASE"/>
</dbReference>